<proteinExistence type="predicted"/>
<dbReference type="VEuPathDB" id="FungiDB:BO82DRAFT_358441"/>
<dbReference type="EMBL" id="KZ821744">
    <property type="protein sequence ID" value="PYH77183.1"/>
    <property type="molecule type" value="Genomic_DNA"/>
</dbReference>
<dbReference type="RefSeq" id="XP_025487383.1">
    <property type="nucleotide sequence ID" value="XM_025636291.1"/>
</dbReference>
<dbReference type="Proteomes" id="UP000248340">
    <property type="component" value="Unassembled WGS sequence"/>
</dbReference>
<evidence type="ECO:0000256" key="1">
    <source>
        <dbReference type="SAM" id="MobiDB-lite"/>
    </source>
</evidence>
<protein>
    <submittedName>
        <fullName evidence="2">Uncharacterized protein</fullName>
    </submittedName>
</protein>
<evidence type="ECO:0000313" key="3">
    <source>
        <dbReference type="Proteomes" id="UP000248340"/>
    </source>
</evidence>
<dbReference type="GeneID" id="37139032"/>
<reference evidence="2 3" key="1">
    <citation type="submission" date="2016-12" db="EMBL/GenBank/DDBJ databases">
        <title>The genomes of Aspergillus section Nigri reveals drivers in fungal speciation.</title>
        <authorList>
            <consortium name="DOE Joint Genome Institute"/>
            <person name="Vesth T.C."/>
            <person name="Nybo J."/>
            <person name="Theobald S."/>
            <person name="Brandl J."/>
            <person name="Frisvad J.C."/>
            <person name="Nielsen K.F."/>
            <person name="Lyhne E.K."/>
            <person name="Kogle M.E."/>
            <person name="Kuo A."/>
            <person name="Riley R."/>
            <person name="Clum A."/>
            <person name="Nolan M."/>
            <person name="Lipzen A."/>
            <person name="Salamov A."/>
            <person name="Henrissat B."/>
            <person name="Wiebenga A."/>
            <person name="De Vries R.P."/>
            <person name="Grigoriev I.V."/>
            <person name="Mortensen U.H."/>
            <person name="Andersen M.R."/>
            <person name="Baker S.E."/>
        </authorList>
    </citation>
    <scope>NUCLEOTIDE SEQUENCE [LARGE SCALE GENOMIC DNA]</scope>
    <source>
        <strain evidence="2 3">CBS 121591</strain>
    </source>
</reference>
<evidence type="ECO:0000313" key="2">
    <source>
        <dbReference type="EMBL" id="PYH77183.1"/>
    </source>
</evidence>
<gene>
    <name evidence="2" type="ORF">BO82DRAFT_358441</name>
</gene>
<name>A0A319CF66_9EURO</name>
<organism evidence="2 3">
    <name type="scientific">Aspergillus uvarum CBS 121591</name>
    <dbReference type="NCBI Taxonomy" id="1448315"/>
    <lineage>
        <taxon>Eukaryota</taxon>
        <taxon>Fungi</taxon>
        <taxon>Dikarya</taxon>
        <taxon>Ascomycota</taxon>
        <taxon>Pezizomycotina</taxon>
        <taxon>Eurotiomycetes</taxon>
        <taxon>Eurotiomycetidae</taxon>
        <taxon>Eurotiales</taxon>
        <taxon>Aspergillaceae</taxon>
        <taxon>Aspergillus</taxon>
        <taxon>Aspergillus subgen. Circumdati</taxon>
    </lineage>
</organism>
<feature type="compositionally biased region" description="Basic residues" evidence="1">
    <location>
        <begin position="8"/>
        <end position="20"/>
    </location>
</feature>
<feature type="region of interest" description="Disordered" evidence="1">
    <location>
        <begin position="1"/>
        <end position="20"/>
    </location>
</feature>
<dbReference type="AlphaFoldDB" id="A0A319CF66"/>
<sequence>MKGPGGKEKKKKRKRKTAIHKTRKQLLPGASDLVLVLLNLWTVDLLTTSYCYPLLRNFSLPNTMYVVCRCSLVSVVIIARLTPDRI</sequence>
<accession>A0A319CF66</accession>
<keyword evidence="3" id="KW-1185">Reference proteome</keyword>